<organism evidence="1">
    <name type="scientific">Rhizophora mucronata</name>
    <name type="common">Asiatic mangrove</name>
    <dbReference type="NCBI Taxonomy" id="61149"/>
    <lineage>
        <taxon>Eukaryota</taxon>
        <taxon>Viridiplantae</taxon>
        <taxon>Streptophyta</taxon>
        <taxon>Embryophyta</taxon>
        <taxon>Tracheophyta</taxon>
        <taxon>Spermatophyta</taxon>
        <taxon>Magnoliopsida</taxon>
        <taxon>eudicotyledons</taxon>
        <taxon>Gunneridae</taxon>
        <taxon>Pentapetalae</taxon>
        <taxon>rosids</taxon>
        <taxon>fabids</taxon>
        <taxon>Malpighiales</taxon>
        <taxon>Rhizophoraceae</taxon>
        <taxon>Rhizophora</taxon>
    </lineage>
</organism>
<dbReference type="AlphaFoldDB" id="A0A2P2MX91"/>
<dbReference type="EMBL" id="GGEC01054348">
    <property type="protein sequence ID" value="MBX34832.1"/>
    <property type="molecule type" value="Transcribed_RNA"/>
</dbReference>
<proteinExistence type="predicted"/>
<sequence>MKSLTTNYRALGNRETDNFSSRKTETSNAALPSDCFLQWLY</sequence>
<protein>
    <submittedName>
        <fullName evidence="1">Uncharacterized protein</fullName>
    </submittedName>
</protein>
<name>A0A2P2MX91_RHIMU</name>
<evidence type="ECO:0000313" key="1">
    <source>
        <dbReference type="EMBL" id="MBX34832.1"/>
    </source>
</evidence>
<reference evidence="1" key="1">
    <citation type="submission" date="2018-02" db="EMBL/GenBank/DDBJ databases">
        <title>Rhizophora mucronata_Transcriptome.</title>
        <authorList>
            <person name="Meera S.P."/>
            <person name="Sreeshan A."/>
            <person name="Augustine A."/>
        </authorList>
    </citation>
    <scope>NUCLEOTIDE SEQUENCE</scope>
    <source>
        <tissue evidence="1">Leaf</tissue>
    </source>
</reference>
<accession>A0A2P2MX91</accession>